<gene>
    <name evidence="6" type="ORF">NADFUDRAFT_44670</name>
</gene>
<dbReference type="PANTHER" id="PTHR16290">
    <property type="entry name" value="TRANSCRIPTION FACTOR SMIF DECAPPING ENZYME DCP1"/>
    <property type="match status" value="1"/>
</dbReference>
<dbReference type="InterPro" id="IPR010334">
    <property type="entry name" value="Dcp1"/>
</dbReference>
<dbReference type="GO" id="GO:0000932">
    <property type="term" value="C:P-body"/>
    <property type="evidence" value="ECO:0007669"/>
    <property type="project" value="TreeGrafter"/>
</dbReference>
<evidence type="ECO:0000256" key="2">
    <source>
        <dbReference type="ARBA" id="ARBA00008778"/>
    </source>
</evidence>
<sequence length="146" mass="16638">MNELSAPRFPKTPNDPVTAAGSAISGGQTPQEVELLNKQAFNYTVLLRHDPRLAHIFFTSPICNIYKFKVETSEWEKTHYQGTLFIYQRNPIVDSPRLAERYPFALKVMNRLDSENFTLGLMPTNIVTPGMNKMNVSLEDTFIMVL</sequence>
<dbReference type="SUPFAM" id="SSF50729">
    <property type="entry name" value="PH domain-like"/>
    <property type="match status" value="1"/>
</dbReference>
<protein>
    <submittedName>
        <fullName evidence="6">PH domain-like protein</fullName>
    </submittedName>
</protein>
<dbReference type="EMBL" id="KV454406">
    <property type="protein sequence ID" value="ODQ67974.1"/>
    <property type="molecule type" value="Genomic_DNA"/>
</dbReference>
<evidence type="ECO:0000313" key="6">
    <source>
        <dbReference type="EMBL" id="ODQ67974.1"/>
    </source>
</evidence>
<keyword evidence="4" id="KW-0507">mRNA processing</keyword>
<dbReference type="InterPro" id="IPR011993">
    <property type="entry name" value="PH-like_dom_sf"/>
</dbReference>
<dbReference type="GO" id="GO:0008047">
    <property type="term" value="F:enzyme activator activity"/>
    <property type="evidence" value="ECO:0007669"/>
    <property type="project" value="InterPro"/>
</dbReference>
<accession>A0A1E3PRV9</accession>
<dbReference type="AlphaFoldDB" id="A0A1E3PRV9"/>
<comment type="similarity">
    <text evidence="2">Belongs to the DCP1 family.</text>
</comment>
<dbReference type="Gene3D" id="2.30.29.30">
    <property type="entry name" value="Pleckstrin-homology domain (PH domain)/Phosphotyrosine-binding domain (PTB)"/>
    <property type="match status" value="1"/>
</dbReference>
<evidence type="ECO:0000256" key="3">
    <source>
        <dbReference type="ARBA" id="ARBA00022490"/>
    </source>
</evidence>
<evidence type="ECO:0000256" key="5">
    <source>
        <dbReference type="SAM" id="MobiDB-lite"/>
    </source>
</evidence>
<dbReference type="PANTHER" id="PTHR16290:SF0">
    <property type="entry name" value="DECAPPING PROTEIN 1, ISOFORM A"/>
    <property type="match status" value="1"/>
</dbReference>
<proteinExistence type="inferred from homology"/>
<keyword evidence="3" id="KW-0963">Cytoplasm</keyword>
<dbReference type="Pfam" id="PF06058">
    <property type="entry name" value="DCP1"/>
    <property type="match status" value="1"/>
</dbReference>
<feature type="non-terminal residue" evidence="6">
    <location>
        <position position="146"/>
    </location>
</feature>
<dbReference type="GO" id="GO:0006397">
    <property type="term" value="P:mRNA processing"/>
    <property type="evidence" value="ECO:0007669"/>
    <property type="project" value="UniProtKB-KW"/>
</dbReference>
<comment type="subcellular location">
    <subcellularLocation>
        <location evidence="1">Cytoplasm</location>
    </subcellularLocation>
</comment>
<evidence type="ECO:0000256" key="1">
    <source>
        <dbReference type="ARBA" id="ARBA00004496"/>
    </source>
</evidence>
<dbReference type="GO" id="GO:0031087">
    <property type="term" value="P:deadenylation-independent decapping of nuclear-transcribed mRNA"/>
    <property type="evidence" value="ECO:0007669"/>
    <property type="project" value="TreeGrafter"/>
</dbReference>
<dbReference type="GO" id="GO:0000290">
    <property type="term" value="P:deadenylation-dependent decapping of nuclear-transcribed mRNA"/>
    <property type="evidence" value="ECO:0007669"/>
    <property type="project" value="InterPro"/>
</dbReference>
<name>A0A1E3PRV9_9ASCO</name>
<reference evidence="6 7" key="1">
    <citation type="journal article" date="2016" name="Proc. Natl. Acad. Sci. U.S.A.">
        <title>Comparative genomics of biotechnologically important yeasts.</title>
        <authorList>
            <person name="Riley R."/>
            <person name="Haridas S."/>
            <person name="Wolfe K.H."/>
            <person name="Lopes M.R."/>
            <person name="Hittinger C.T."/>
            <person name="Goeker M."/>
            <person name="Salamov A.A."/>
            <person name="Wisecaver J.H."/>
            <person name="Long T.M."/>
            <person name="Calvey C.H."/>
            <person name="Aerts A.L."/>
            <person name="Barry K.W."/>
            <person name="Choi C."/>
            <person name="Clum A."/>
            <person name="Coughlan A.Y."/>
            <person name="Deshpande S."/>
            <person name="Douglass A.P."/>
            <person name="Hanson S.J."/>
            <person name="Klenk H.-P."/>
            <person name="LaButti K.M."/>
            <person name="Lapidus A."/>
            <person name="Lindquist E.A."/>
            <person name="Lipzen A.M."/>
            <person name="Meier-Kolthoff J.P."/>
            <person name="Ohm R.A."/>
            <person name="Otillar R.P."/>
            <person name="Pangilinan J.L."/>
            <person name="Peng Y."/>
            <person name="Rokas A."/>
            <person name="Rosa C.A."/>
            <person name="Scheuner C."/>
            <person name="Sibirny A.A."/>
            <person name="Slot J.C."/>
            <person name="Stielow J.B."/>
            <person name="Sun H."/>
            <person name="Kurtzman C.P."/>
            <person name="Blackwell M."/>
            <person name="Grigoriev I.V."/>
            <person name="Jeffries T.W."/>
        </authorList>
    </citation>
    <scope>NUCLEOTIDE SEQUENCE [LARGE SCALE GENOMIC DNA]</scope>
    <source>
        <strain evidence="6 7">DSM 6958</strain>
    </source>
</reference>
<feature type="region of interest" description="Disordered" evidence="5">
    <location>
        <begin position="1"/>
        <end position="25"/>
    </location>
</feature>
<organism evidence="6 7">
    <name type="scientific">Nadsonia fulvescens var. elongata DSM 6958</name>
    <dbReference type="NCBI Taxonomy" id="857566"/>
    <lineage>
        <taxon>Eukaryota</taxon>
        <taxon>Fungi</taxon>
        <taxon>Dikarya</taxon>
        <taxon>Ascomycota</taxon>
        <taxon>Saccharomycotina</taxon>
        <taxon>Dipodascomycetes</taxon>
        <taxon>Dipodascales</taxon>
        <taxon>Dipodascales incertae sedis</taxon>
        <taxon>Nadsonia</taxon>
    </lineage>
</organism>
<evidence type="ECO:0000256" key="4">
    <source>
        <dbReference type="ARBA" id="ARBA00022664"/>
    </source>
</evidence>
<keyword evidence="7" id="KW-1185">Reference proteome</keyword>
<evidence type="ECO:0000313" key="7">
    <source>
        <dbReference type="Proteomes" id="UP000095009"/>
    </source>
</evidence>
<dbReference type="OrthoDB" id="440673at2759"/>
<dbReference type="Proteomes" id="UP000095009">
    <property type="component" value="Unassembled WGS sequence"/>
</dbReference>
<dbReference type="STRING" id="857566.A0A1E3PRV9"/>
<dbReference type="GO" id="GO:0003729">
    <property type="term" value="F:mRNA binding"/>
    <property type="evidence" value="ECO:0007669"/>
    <property type="project" value="TreeGrafter"/>
</dbReference>